<accession>A0ABZ2V7C2</accession>
<feature type="domain" description="NarX-like N-terminal" evidence="6">
    <location>
        <begin position="42"/>
        <end position="144"/>
    </location>
</feature>
<feature type="domain" description="NarX-like N-terminal" evidence="6">
    <location>
        <begin position="176"/>
        <end position="271"/>
    </location>
</feature>
<keyword evidence="2" id="KW-0812">Transmembrane</keyword>
<dbReference type="InterPro" id="IPR029095">
    <property type="entry name" value="NarX-like_N"/>
</dbReference>
<reference evidence="8" key="1">
    <citation type="submission" date="2024-04" db="EMBL/GenBank/DDBJ databases">
        <title>Phylogenomic analyses of a clade within the roseobacter group suggest taxonomic reassignments of species of the genera Aestuariivita, Citreicella, Loktanella, Nautella, Pelagibaca, Ruegeria, Thalassobius, Thiobacimonas and Tropicibacter, and the proposal o.</title>
        <authorList>
            <person name="Jeon C.O."/>
        </authorList>
    </citation>
    <scope>NUCLEOTIDE SEQUENCE [LARGE SCALE GENOMIC DNA]</scope>
    <source>
        <strain evidence="8">BS5-3</strain>
    </source>
</reference>
<evidence type="ECO:0000259" key="6">
    <source>
        <dbReference type="Pfam" id="PF13675"/>
    </source>
</evidence>
<evidence type="ECO:0000313" key="8">
    <source>
        <dbReference type="Proteomes" id="UP001440612"/>
    </source>
</evidence>
<keyword evidence="5" id="KW-0732">Signal</keyword>
<evidence type="ECO:0000256" key="3">
    <source>
        <dbReference type="ARBA" id="ARBA00022989"/>
    </source>
</evidence>
<organism evidence="7 8">
    <name type="scientific">Yoonia phaeophyticola</name>
    <dbReference type="NCBI Taxonomy" id="3137369"/>
    <lineage>
        <taxon>Bacteria</taxon>
        <taxon>Pseudomonadati</taxon>
        <taxon>Pseudomonadota</taxon>
        <taxon>Alphaproteobacteria</taxon>
        <taxon>Rhodobacterales</taxon>
        <taxon>Paracoccaceae</taxon>
        <taxon>Yoonia</taxon>
    </lineage>
</organism>
<gene>
    <name evidence="7" type="ORF">AABB29_00145</name>
</gene>
<evidence type="ECO:0000313" key="7">
    <source>
        <dbReference type="EMBL" id="WZC49108.1"/>
    </source>
</evidence>
<comment type="subcellular location">
    <subcellularLocation>
        <location evidence="1">Membrane</location>
        <topology evidence="1">Multi-pass membrane protein</topology>
    </subcellularLocation>
</comment>
<keyword evidence="8" id="KW-1185">Reference proteome</keyword>
<dbReference type="Proteomes" id="UP001440612">
    <property type="component" value="Chromosome"/>
</dbReference>
<dbReference type="RefSeq" id="WP_341367219.1">
    <property type="nucleotide sequence ID" value="NZ_CP150951.2"/>
</dbReference>
<feature type="chain" id="PRO_5045663919" evidence="5">
    <location>
        <begin position="31"/>
        <end position="307"/>
    </location>
</feature>
<dbReference type="EMBL" id="CP150951">
    <property type="protein sequence ID" value="WZC49108.1"/>
    <property type="molecule type" value="Genomic_DNA"/>
</dbReference>
<protein>
    <submittedName>
        <fullName evidence="7">Type IV pili methyl-accepting chemotaxis transducer N-terminal domain-containing protein</fullName>
    </submittedName>
</protein>
<evidence type="ECO:0000256" key="1">
    <source>
        <dbReference type="ARBA" id="ARBA00004141"/>
    </source>
</evidence>
<keyword evidence="3" id="KW-1133">Transmembrane helix</keyword>
<name>A0ABZ2V7C2_9RHOB</name>
<evidence type="ECO:0000256" key="5">
    <source>
        <dbReference type="SAM" id="SignalP"/>
    </source>
</evidence>
<proteinExistence type="predicted"/>
<evidence type="ECO:0000256" key="4">
    <source>
        <dbReference type="ARBA" id="ARBA00023136"/>
    </source>
</evidence>
<keyword evidence="4" id="KW-0472">Membrane</keyword>
<feature type="signal peptide" evidence="5">
    <location>
        <begin position="1"/>
        <end position="30"/>
    </location>
</feature>
<evidence type="ECO:0000256" key="2">
    <source>
        <dbReference type="ARBA" id="ARBA00022692"/>
    </source>
</evidence>
<dbReference type="Pfam" id="PF13675">
    <property type="entry name" value="PilJ"/>
    <property type="match status" value="2"/>
</dbReference>
<sequence length="307" mass="32673">MHIFPRQFPRKLTCIAVLLGLAAGATSVHADTNTPQFIEDTGASQRIDFSGKLRMLSQRIVAAGCNYAADIDPNISGPALGAAKEEFQMIVDALEFGNNDLGIIGPEERRRTLVGLSKLRELWGPAAASGATILADQGSPETVATFADQSAPLLDMAKLMVSQISAQYSDPTALLQADALVIDIAGRQRMLTQRMSKNVCLISSGLNVETALAELDATAQMFDTSLNALRYGMPEAGIKLPPNEEITAGLDVVISDWAILKPIVDRVLAGHSLDAEQRSIMFNGANTMTGNMNTVVGLYSVASKLGL</sequence>